<reference evidence="1" key="1">
    <citation type="journal article" date="2015" name="Nature">
        <title>Complex archaea that bridge the gap between prokaryotes and eukaryotes.</title>
        <authorList>
            <person name="Spang A."/>
            <person name="Saw J.H."/>
            <person name="Jorgensen S.L."/>
            <person name="Zaremba-Niedzwiedzka K."/>
            <person name="Martijn J."/>
            <person name="Lind A.E."/>
            <person name="van Eijk R."/>
            <person name="Schleper C."/>
            <person name="Guy L."/>
            <person name="Ettema T.J."/>
        </authorList>
    </citation>
    <scope>NUCLEOTIDE SEQUENCE</scope>
</reference>
<accession>A0A0F8Y280</accession>
<gene>
    <name evidence="1" type="ORF">LCGC14_2873290</name>
</gene>
<feature type="non-terminal residue" evidence="1">
    <location>
        <position position="1"/>
    </location>
</feature>
<comment type="caution">
    <text evidence="1">The sequence shown here is derived from an EMBL/GenBank/DDBJ whole genome shotgun (WGS) entry which is preliminary data.</text>
</comment>
<name>A0A0F8Y280_9ZZZZ</name>
<protein>
    <submittedName>
        <fullName evidence="1">Uncharacterized protein</fullName>
    </submittedName>
</protein>
<proteinExistence type="predicted"/>
<evidence type="ECO:0000313" key="1">
    <source>
        <dbReference type="EMBL" id="KKK75482.1"/>
    </source>
</evidence>
<sequence>IGKKVNDTFAWPTPYQGPPSGPSEIIPSYIFNITGSFNYFPKLLNWQPYNARTEFYGVMSLGTYANLEKLSENVSEGYEWDYGLSNAQLGLYLKPKDSANTTFTNVSTNGWNIFAGYIRNGRTFEQLNDTNRFDTNNISMYSHPYNNGTANVPFITIDGFSTINKGKSEVEVFGKLWSKINDELFEFKGGSYGDGRAWVLQPFTETHGHFELKEITNKKGIKLEEFVKNKKISSFEFSFQIKYRKVGSNNWKKYSPQNFIYVFDKNLFWANV</sequence>
<dbReference type="EMBL" id="LAZR01055843">
    <property type="protein sequence ID" value="KKK75482.1"/>
    <property type="molecule type" value="Genomic_DNA"/>
</dbReference>
<organism evidence="1">
    <name type="scientific">marine sediment metagenome</name>
    <dbReference type="NCBI Taxonomy" id="412755"/>
    <lineage>
        <taxon>unclassified sequences</taxon>
        <taxon>metagenomes</taxon>
        <taxon>ecological metagenomes</taxon>
    </lineage>
</organism>
<dbReference type="AlphaFoldDB" id="A0A0F8Y280"/>